<dbReference type="PROSITE" id="PS51257">
    <property type="entry name" value="PROKAR_LIPOPROTEIN"/>
    <property type="match status" value="1"/>
</dbReference>
<name>A0A3B1CER4_9ZZZZ</name>
<proteinExistence type="predicted"/>
<protein>
    <submittedName>
        <fullName evidence="1">Uncharacterized protein</fullName>
    </submittedName>
</protein>
<dbReference type="AlphaFoldDB" id="A0A3B1CER4"/>
<dbReference type="EMBL" id="UOGB01000013">
    <property type="protein sequence ID" value="VAX15277.1"/>
    <property type="molecule type" value="Genomic_DNA"/>
</dbReference>
<reference evidence="1" key="1">
    <citation type="submission" date="2018-06" db="EMBL/GenBank/DDBJ databases">
        <authorList>
            <person name="Zhirakovskaya E."/>
        </authorList>
    </citation>
    <scope>NUCLEOTIDE SEQUENCE</scope>
</reference>
<accession>A0A3B1CER4</accession>
<organism evidence="1">
    <name type="scientific">hydrothermal vent metagenome</name>
    <dbReference type="NCBI Taxonomy" id="652676"/>
    <lineage>
        <taxon>unclassified sequences</taxon>
        <taxon>metagenomes</taxon>
        <taxon>ecological metagenomes</taxon>
    </lineage>
</organism>
<evidence type="ECO:0000313" key="1">
    <source>
        <dbReference type="EMBL" id="VAX15277.1"/>
    </source>
</evidence>
<gene>
    <name evidence="1" type="ORF">MNBD_NITROSPINAE03-558</name>
</gene>
<sequence length="221" mass="23628">MAPDKFHTNYFIYLTVLVAFSGAALLACGSNTSSPLSSASPSGSASASLIYPMYIDSNANNVNDYFEEATHDPGSSARVTGMGSYGHDFTDSDNDGICDYAQNGSSTWHGPGYFDENGNGMSDYWDASSANYYNMGGGMQYMDDNGNNINDYMEDQTHQGYGHGYIDQNSDGVCDYAQSGGIGIWHGPGYVDDDDNGMYDHWEVGHNGNGGMYGASGGSMM</sequence>